<feature type="compositionally biased region" description="Basic and acidic residues" evidence="1">
    <location>
        <begin position="463"/>
        <end position="481"/>
    </location>
</feature>
<feature type="region of interest" description="Disordered" evidence="1">
    <location>
        <begin position="325"/>
        <end position="358"/>
    </location>
</feature>
<feature type="region of interest" description="Disordered" evidence="1">
    <location>
        <begin position="1"/>
        <end position="70"/>
    </location>
</feature>
<feature type="compositionally biased region" description="Low complexity" evidence="1">
    <location>
        <begin position="141"/>
        <end position="156"/>
    </location>
</feature>
<feature type="compositionally biased region" description="Low complexity" evidence="1">
    <location>
        <begin position="97"/>
        <end position="125"/>
    </location>
</feature>
<gene>
    <name evidence="2" type="ORF">QBC33DRAFT_119557</name>
</gene>
<name>A0AAJ0FJZ5_9PEZI</name>
<evidence type="ECO:0000313" key="2">
    <source>
        <dbReference type="EMBL" id="KAK1765868.1"/>
    </source>
</evidence>
<accession>A0AAJ0FJZ5</accession>
<feature type="region of interest" description="Disordered" evidence="1">
    <location>
        <begin position="253"/>
        <end position="311"/>
    </location>
</feature>
<feature type="region of interest" description="Disordered" evidence="1">
    <location>
        <begin position="441"/>
        <end position="548"/>
    </location>
</feature>
<feature type="compositionally biased region" description="Low complexity" evidence="1">
    <location>
        <begin position="446"/>
        <end position="459"/>
    </location>
</feature>
<dbReference type="AlphaFoldDB" id="A0AAJ0FJZ5"/>
<feature type="compositionally biased region" description="Polar residues" evidence="1">
    <location>
        <begin position="278"/>
        <end position="295"/>
    </location>
</feature>
<keyword evidence="3" id="KW-1185">Reference proteome</keyword>
<feature type="region of interest" description="Disordered" evidence="1">
    <location>
        <begin position="83"/>
        <end position="166"/>
    </location>
</feature>
<feature type="compositionally biased region" description="Polar residues" evidence="1">
    <location>
        <begin position="535"/>
        <end position="546"/>
    </location>
</feature>
<dbReference type="Proteomes" id="UP001244011">
    <property type="component" value="Unassembled WGS sequence"/>
</dbReference>
<comment type="caution">
    <text evidence="2">The sequence shown here is derived from an EMBL/GenBank/DDBJ whole genome shotgun (WGS) entry which is preliminary data.</text>
</comment>
<evidence type="ECO:0000313" key="3">
    <source>
        <dbReference type="Proteomes" id="UP001244011"/>
    </source>
</evidence>
<reference evidence="2" key="1">
    <citation type="submission" date="2023-06" db="EMBL/GenBank/DDBJ databases">
        <title>Genome-scale phylogeny and comparative genomics of the fungal order Sordariales.</title>
        <authorList>
            <consortium name="Lawrence Berkeley National Laboratory"/>
            <person name="Hensen N."/>
            <person name="Bonometti L."/>
            <person name="Westerberg I."/>
            <person name="Brannstrom I.O."/>
            <person name="Guillou S."/>
            <person name="Cros-Aarteil S."/>
            <person name="Calhoun S."/>
            <person name="Haridas S."/>
            <person name="Kuo A."/>
            <person name="Mondo S."/>
            <person name="Pangilinan J."/>
            <person name="Riley R."/>
            <person name="Labutti K."/>
            <person name="Andreopoulos B."/>
            <person name="Lipzen A."/>
            <person name="Chen C."/>
            <person name="Yanf M."/>
            <person name="Daum C."/>
            <person name="Ng V."/>
            <person name="Clum A."/>
            <person name="Steindorff A."/>
            <person name="Ohm R."/>
            <person name="Martin F."/>
            <person name="Silar P."/>
            <person name="Natvig D."/>
            <person name="Lalanne C."/>
            <person name="Gautier V."/>
            <person name="Ament-Velasquez S.L."/>
            <person name="Kruys A."/>
            <person name="Hutchinson M.I."/>
            <person name="Powell A.J."/>
            <person name="Barry K."/>
            <person name="Miller A.N."/>
            <person name="Grigoriev I.V."/>
            <person name="Debuchy R."/>
            <person name="Gladieux P."/>
            <person name="Thoren M.H."/>
            <person name="Johannesson H."/>
        </authorList>
    </citation>
    <scope>NUCLEOTIDE SEQUENCE</scope>
    <source>
        <strain evidence="2">8032-3</strain>
    </source>
</reference>
<feature type="compositionally biased region" description="Polar residues" evidence="1">
    <location>
        <begin position="14"/>
        <end position="23"/>
    </location>
</feature>
<evidence type="ECO:0000256" key="1">
    <source>
        <dbReference type="SAM" id="MobiDB-lite"/>
    </source>
</evidence>
<proteinExistence type="predicted"/>
<sequence length="592" mass="64302">MSSPIITHGDLHMAQNQNQNRTADVTAAAPPVRPEQRDQCNQGGCGNRPVGATAAPISSSRRRTSPIHSRLFTTSLLHGSRAKEDGRLPLLQNQHVSISERGGQSRSSSETDNSSQTRRASSSSTPDIGTSPKPQSPPRSPLLARARAPVPRMVAPTQPLKKRRSIMDRFRLLSRETPNPSPKPQTRTPVIYVPTHAASDFSRITVSPRTQRTAASRGEPLETIVAIPSEDETAYPAALKRHSPVLQTLAENEPVYTIPEHPVPRTSPAKEHTRKHSASSARQPNSPSPQHSYSPVTDLREASQAMPSTAAPNARIEAIRATDDTPAQPAVKSMPGPSQQQLPNTEPREVEGPVTVEQSSQLSDYELFLARAEAKERAYRDQTLRHLSRHPNGYVVPYYDPRAEAETTLLPYRQPVTYPAKTSSTGSTAVGVDQPGALRKTWDGRITSIDSGIGSQSSRRGSRREAEEAPNRLSRHSESQPRKHTSWSPAPGLRRGDAHRNLTAPGTAAVGEVDDNCGGTTTASGSTLVADKGGPNNNDNAPQQPRTLRKQASFRQKIGEYIKPPRQPSRYDAVGNTTGLARIMERKAVGEA</sequence>
<protein>
    <submittedName>
        <fullName evidence="2">Uncharacterized protein</fullName>
    </submittedName>
</protein>
<feature type="compositionally biased region" description="Polar residues" evidence="1">
    <location>
        <begin position="518"/>
        <end position="527"/>
    </location>
</feature>
<organism evidence="2 3">
    <name type="scientific">Phialemonium atrogriseum</name>
    <dbReference type="NCBI Taxonomy" id="1093897"/>
    <lineage>
        <taxon>Eukaryota</taxon>
        <taxon>Fungi</taxon>
        <taxon>Dikarya</taxon>
        <taxon>Ascomycota</taxon>
        <taxon>Pezizomycotina</taxon>
        <taxon>Sordariomycetes</taxon>
        <taxon>Sordariomycetidae</taxon>
        <taxon>Cephalothecales</taxon>
        <taxon>Cephalothecaceae</taxon>
        <taxon>Phialemonium</taxon>
    </lineage>
</organism>
<dbReference type="EMBL" id="MU839013">
    <property type="protein sequence ID" value="KAK1765868.1"/>
    <property type="molecule type" value="Genomic_DNA"/>
</dbReference>
<dbReference type="RefSeq" id="XP_060282081.1">
    <property type="nucleotide sequence ID" value="XM_060421971.1"/>
</dbReference>
<dbReference type="GeneID" id="85305158"/>